<dbReference type="AlphaFoldDB" id="A0AAW7XEA8"/>
<dbReference type="RefSeq" id="WP_303494623.1">
    <property type="nucleotide sequence ID" value="NZ_JAUOPB010000379.1"/>
</dbReference>
<protein>
    <submittedName>
        <fullName evidence="1">Uncharacterized protein</fullName>
    </submittedName>
</protein>
<evidence type="ECO:0000313" key="1">
    <source>
        <dbReference type="EMBL" id="MDO6425182.1"/>
    </source>
</evidence>
<gene>
    <name evidence="1" type="ORF">Q4521_22080</name>
</gene>
<name>A0AAW7XEA8_9GAMM</name>
<feature type="non-terminal residue" evidence="1">
    <location>
        <position position="1"/>
    </location>
</feature>
<proteinExistence type="predicted"/>
<comment type="caution">
    <text evidence="1">The sequence shown here is derived from an EMBL/GenBank/DDBJ whole genome shotgun (WGS) entry which is preliminary data.</text>
</comment>
<dbReference type="Proteomes" id="UP001169760">
    <property type="component" value="Unassembled WGS sequence"/>
</dbReference>
<evidence type="ECO:0000313" key="2">
    <source>
        <dbReference type="Proteomes" id="UP001169760"/>
    </source>
</evidence>
<accession>A0AAW7XEA8</accession>
<dbReference type="EMBL" id="JAUOPB010000379">
    <property type="protein sequence ID" value="MDO6425182.1"/>
    <property type="molecule type" value="Genomic_DNA"/>
</dbReference>
<sequence>IVEAVTDATYLKNCKSRTGLPTARLSSRVGGNAAWGGWEMPVAEFARFHAHHYGLQSSFAQRPGAYPSVNVGGGIRYALGMFHR</sequence>
<feature type="non-terminal residue" evidence="1">
    <location>
        <position position="84"/>
    </location>
</feature>
<reference evidence="1" key="1">
    <citation type="submission" date="2023-07" db="EMBL/GenBank/DDBJ databases">
        <title>Genome content predicts the carbon catabolic preferences of heterotrophic bacteria.</title>
        <authorList>
            <person name="Gralka M."/>
        </authorList>
    </citation>
    <scope>NUCLEOTIDE SEQUENCE</scope>
    <source>
        <strain evidence="1">I3M17_2</strain>
    </source>
</reference>
<organism evidence="1 2">
    <name type="scientific">Saccharophagus degradans</name>
    <dbReference type="NCBI Taxonomy" id="86304"/>
    <lineage>
        <taxon>Bacteria</taxon>
        <taxon>Pseudomonadati</taxon>
        <taxon>Pseudomonadota</taxon>
        <taxon>Gammaproteobacteria</taxon>
        <taxon>Cellvibrionales</taxon>
        <taxon>Cellvibrionaceae</taxon>
        <taxon>Saccharophagus</taxon>
    </lineage>
</organism>